<feature type="domain" description="Murine leukemia virus integrase C-terminal" evidence="7">
    <location>
        <begin position="166"/>
        <end position="193"/>
    </location>
</feature>
<evidence type="ECO:0000256" key="3">
    <source>
        <dbReference type="ARBA" id="ARBA00022722"/>
    </source>
</evidence>
<keyword evidence="1" id="KW-0808">Transferase</keyword>
<keyword evidence="3" id="KW-0540">Nuclease</keyword>
<comment type="caution">
    <text evidence="8">The sequence shown here is derived from an EMBL/GenBank/DDBJ whole genome shotgun (WGS) entry which is preliminary data.</text>
</comment>
<organism evidence="8 9">
    <name type="scientific">Lates japonicus</name>
    <name type="common">Japanese lates</name>
    <dbReference type="NCBI Taxonomy" id="270547"/>
    <lineage>
        <taxon>Eukaryota</taxon>
        <taxon>Metazoa</taxon>
        <taxon>Chordata</taxon>
        <taxon>Craniata</taxon>
        <taxon>Vertebrata</taxon>
        <taxon>Euteleostomi</taxon>
        <taxon>Actinopterygii</taxon>
        <taxon>Neopterygii</taxon>
        <taxon>Teleostei</taxon>
        <taxon>Neoteleostei</taxon>
        <taxon>Acanthomorphata</taxon>
        <taxon>Carangaria</taxon>
        <taxon>Carangaria incertae sedis</taxon>
        <taxon>Centropomidae</taxon>
        <taxon>Lates</taxon>
    </lineage>
</organism>
<accession>A0AAD3N2T0</accession>
<evidence type="ECO:0000256" key="6">
    <source>
        <dbReference type="SAM" id="MobiDB-lite"/>
    </source>
</evidence>
<dbReference type="GO" id="GO:0004519">
    <property type="term" value="F:endonuclease activity"/>
    <property type="evidence" value="ECO:0007669"/>
    <property type="project" value="UniProtKB-KW"/>
</dbReference>
<keyword evidence="5" id="KW-0378">Hydrolase</keyword>
<dbReference type="Gene3D" id="2.30.30.850">
    <property type="match status" value="1"/>
</dbReference>
<dbReference type="GO" id="GO:0016787">
    <property type="term" value="F:hydrolase activity"/>
    <property type="evidence" value="ECO:0007669"/>
    <property type="project" value="UniProtKB-KW"/>
</dbReference>
<name>A0AAD3N2T0_LATJO</name>
<keyword evidence="2" id="KW-0548">Nucleotidyltransferase</keyword>
<reference evidence="8" key="1">
    <citation type="submission" date="2022-08" db="EMBL/GenBank/DDBJ databases">
        <title>Genome sequencing of akame (Lates japonicus).</title>
        <authorList>
            <person name="Hashiguchi Y."/>
            <person name="Takahashi H."/>
        </authorList>
    </citation>
    <scope>NUCLEOTIDE SEQUENCE</scope>
    <source>
        <strain evidence="8">Kochi</strain>
    </source>
</reference>
<dbReference type="Pfam" id="PF18697">
    <property type="entry name" value="MLVIN_C"/>
    <property type="match status" value="1"/>
</dbReference>
<dbReference type="EMBL" id="BRZM01005597">
    <property type="protein sequence ID" value="GLD64748.1"/>
    <property type="molecule type" value="Genomic_DNA"/>
</dbReference>
<evidence type="ECO:0000259" key="7">
    <source>
        <dbReference type="Pfam" id="PF18697"/>
    </source>
</evidence>
<sequence>MPIHMVPGHEAGAYLGVQISPAKGILTPPLRTLVKDMVERIARAALKHSQKVSRDSDEEWTHLSSREVDPSSLGTRTRGLIQEDRRGFWGTRFEGGSFVYTPASRPLLLQSLPHQLLQPFLSLRPPHNHHATPATPAPDILLHYAIALFYHQHLSLRKNVNSKGERWKGPYQVLVVTRTAVKVEGKPEWVHATRRLVPTSGESPQQAYGYASHPWLWLRIHRRA</sequence>
<gene>
    <name evidence="8" type="ORF">AKAME5_002927700</name>
</gene>
<feature type="compositionally biased region" description="Basic and acidic residues" evidence="6">
    <location>
        <begin position="52"/>
        <end position="69"/>
    </location>
</feature>
<keyword evidence="9" id="KW-1185">Reference proteome</keyword>
<dbReference type="Proteomes" id="UP001279410">
    <property type="component" value="Unassembled WGS sequence"/>
</dbReference>
<evidence type="ECO:0000256" key="5">
    <source>
        <dbReference type="ARBA" id="ARBA00022801"/>
    </source>
</evidence>
<keyword evidence="4" id="KW-0255">Endonuclease</keyword>
<feature type="region of interest" description="Disordered" evidence="6">
    <location>
        <begin position="49"/>
        <end position="74"/>
    </location>
</feature>
<evidence type="ECO:0000256" key="2">
    <source>
        <dbReference type="ARBA" id="ARBA00022695"/>
    </source>
</evidence>
<dbReference type="GO" id="GO:0016779">
    <property type="term" value="F:nucleotidyltransferase activity"/>
    <property type="evidence" value="ECO:0007669"/>
    <property type="project" value="UniProtKB-KW"/>
</dbReference>
<dbReference type="InterPro" id="IPR040643">
    <property type="entry name" value="MLVIN_C"/>
</dbReference>
<dbReference type="AlphaFoldDB" id="A0AAD3N2T0"/>
<evidence type="ECO:0000313" key="9">
    <source>
        <dbReference type="Proteomes" id="UP001279410"/>
    </source>
</evidence>
<evidence type="ECO:0000256" key="1">
    <source>
        <dbReference type="ARBA" id="ARBA00022679"/>
    </source>
</evidence>
<evidence type="ECO:0000313" key="8">
    <source>
        <dbReference type="EMBL" id="GLD64748.1"/>
    </source>
</evidence>
<evidence type="ECO:0000256" key="4">
    <source>
        <dbReference type="ARBA" id="ARBA00022759"/>
    </source>
</evidence>
<protein>
    <recommendedName>
        <fullName evidence="7">Murine leukemia virus integrase C-terminal domain-containing protein</fullName>
    </recommendedName>
</protein>
<proteinExistence type="predicted"/>